<dbReference type="AlphaFoldDB" id="A0A3P6P619"/>
<feature type="compositionally biased region" description="Basic residues" evidence="1">
    <location>
        <begin position="58"/>
        <end position="69"/>
    </location>
</feature>
<evidence type="ECO:0000256" key="1">
    <source>
        <dbReference type="SAM" id="MobiDB-lite"/>
    </source>
</evidence>
<dbReference type="Proteomes" id="UP000281553">
    <property type="component" value="Unassembled WGS sequence"/>
</dbReference>
<evidence type="ECO:0000313" key="2">
    <source>
        <dbReference type="EMBL" id="VDK34816.1"/>
    </source>
</evidence>
<organism evidence="2 3">
    <name type="scientific">Dibothriocephalus latus</name>
    <name type="common">Fish tapeworm</name>
    <name type="synonym">Diphyllobothrium latum</name>
    <dbReference type="NCBI Taxonomy" id="60516"/>
    <lineage>
        <taxon>Eukaryota</taxon>
        <taxon>Metazoa</taxon>
        <taxon>Spiralia</taxon>
        <taxon>Lophotrochozoa</taxon>
        <taxon>Platyhelminthes</taxon>
        <taxon>Cestoda</taxon>
        <taxon>Eucestoda</taxon>
        <taxon>Diphyllobothriidea</taxon>
        <taxon>Diphyllobothriidae</taxon>
        <taxon>Dibothriocephalus</taxon>
    </lineage>
</organism>
<keyword evidence="3" id="KW-1185">Reference proteome</keyword>
<name>A0A3P6P619_DIBLA</name>
<accession>A0A3P6P619</accession>
<dbReference type="EMBL" id="UYRU01002825">
    <property type="protein sequence ID" value="VDK34816.1"/>
    <property type="molecule type" value="Genomic_DNA"/>
</dbReference>
<evidence type="ECO:0000313" key="3">
    <source>
        <dbReference type="Proteomes" id="UP000281553"/>
    </source>
</evidence>
<sequence>MTSFGANLDSPTACGETVFEICEDDKMRERLVLLKEELKRRQTQHNEAQQNWPNKARGLVRRRSSNPRR</sequence>
<gene>
    <name evidence="2" type="ORF">DILT_LOCUS622</name>
</gene>
<proteinExistence type="predicted"/>
<protein>
    <submittedName>
        <fullName evidence="2">Uncharacterized protein</fullName>
    </submittedName>
</protein>
<reference evidence="2 3" key="1">
    <citation type="submission" date="2018-11" db="EMBL/GenBank/DDBJ databases">
        <authorList>
            <consortium name="Pathogen Informatics"/>
        </authorList>
    </citation>
    <scope>NUCLEOTIDE SEQUENCE [LARGE SCALE GENOMIC DNA]</scope>
</reference>
<feature type="region of interest" description="Disordered" evidence="1">
    <location>
        <begin position="40"/>
        <end position="69"/>
    </location>
</feature>